<dbReference type="InterPro" id="IPR029063">
    <property type="entry name" value="SAM-dependent_MTases_sf"/>
</dbReference>
<dbReference type="PANTHER" id="PTHR11746">
    <property type="entry name" value="O-METHYLTRANSFERASE"/>
    <property type="match status" value="1"/>
</dbReference>
<organism evidence="6 7">
    <name type="scientific">Protea cynaroides</name>
    <dbReference type="NCBI Taxonomy" id="273540"/>
    <lineage>
        <taxon>Eukaryota</taxon>
        <taxon>Viridiplantae</taxon>
        <taxon>Streptophyta</taxon>
        <taxon>Embryophyta</taxon>
        <taxon>Tracheophyta</taxon>
        <taxon>Spermatophyta</taxon>
        <taxon>Magnoliopsida</taxon>
        <taxon>Proteales</taxon>
        <taxon>Proteaceae</taxon>
        <taxon>Protea</taxon>
    </lineage>
</organism>
<keyword evidence="2" id="KW-0808">Transferase</keyword>
<proteinExistence type="predicted"/>
<dbReference type="GO" id="GO:0008171">
    <property type="term" value="F:O-methyltransferase activity"/>
    <property type="evidence" value="ECO:0007669"/>
    <property type="project" value="InterPro"/>
</dbReference>
<feature type="region of interest" description="Disordered" evidence="4">
    <location>
        <begin position="114"/>
        <end position="152"/>
    </location>
</feature>
<comment type="caution">
    <text evidence="6">The sequence shown here is derived from an EMBL/GenBank/DDBJ whole genome shotgun (WGS) entry which is preliminary data.</text>
</comment>
<keyword evidence="1" id="KW-0489">Methyltransferase</keyword>
<dbReference type="SUPFAM" id="SSF53335">
    <property type="entry name" value="S-adenosyl-L-methionine-dependent methyltransferases"/>
    <property type="match status" value="1"/>
</dbReference>
<evidence type="ECO:0000256" key="1">
    <source>
        <dbReference type="ARBA" id="ARBA00022603"/>
    </source>
</evidence>
<accession>A0A9Q0K8Z7</accession>
<gene>
    <name evidence="6" type="ORF">NE237_017950</name>
</gene>
<reference evidence="6" key="1">
    <citation type="journal article" date="2023" name="Plant J.">
        <title>The genome of the king protea, Protea cynaroides.</title>
        <authorList>
            <person name="Chang J."/>
            <person name="Duong T.A."/>
            <person name="Schoeman C."/>
            <person name="Ma X."/>
            <person name="Roodt D."/>
            <person name="Barker N."/>
            <person name="Li Z."/>
            <person name="Van de Peer Y."/>
            <person name="Mizrachi E."/>
        </authorList>
    </citation>
    <scope>NUCLEOTIDE SEQUENCE</scope>
    <source>
        <tissue evidence="6">Young leaves</tissue>
    </source>
</reference>
<evidence type="ECO:0000313" key="7">
    <source>
        <dbReference type="Proteomes" id="UP001141806"/>
    </source>
</evidence>
<dbReference type="Gene3D" id="3.40.50.150">
    <property type="entry name" value="Vaccinia Virus protein VP39"/>
    <property type="match status" value="1"/>
</dbReference>
<dbReference type="AlphaFoldDB" id="A0A9Q0K8Z7"/>
<protein>
    <recommendedName>
        <fullName evidence="5">O-methyltransferase C-terminal domain-containing protein</fullName>
    </recommendedName>
</protein>
<evidence type="ECO:0000313" key="6">
    <source>
        <dbReference type="EMBL" id="KAJ4966101.1"/>
    </source>
</evidence>
<dbReference type="OrthoDB" id="1606438at2759"/>
<dbReference type="Proteomes" id="UP001141806">
    <property type="component" value="Unassembled WGS sequence"/>
</dbReference>
<dbReference type="InterPro" id="IPR016461">
    <property type="entry name" value="COMT-like"/>
</dbReference>
<dbReference type="PROSITE" id="PS51683">
    <property type="entry name" value="SAM_OMT_II"/>
    <property type="match status" value="1"/>
</dbReference>
<evidence type="ECO:0000259" key="5">
    <source>
        <dbReference type="Pfam" id="PF00891"/>
    </source>
</evidence>
<evidence type="ECO:0000256" key="2">
    <source>
        <dbReference type="ARBA" id="ARBA00022679"/>
    </source>
</evidence>
<keyword evidence="7" id="KW-1185">Reference proteome</keyword>
<name>A0A9Q0K8Z7_9MAGN</name>
<keyword evidence="3" id="KW-0949">S-adenosyl-L-methionine</keyword>
<dbReference type="InterPro" id="IPR001077">
    <property type="entry name" value="COMT_C"/>
</dbReference>
<evidence type="ECO:0000256" key="4">
    <source>
        <dbReference type="SAM" id="MobiDB-lite"/>
    </source>
</evidence>
<dbReference type="EMBL" id="JAMYWD010000007">
    <property type="protein sequence ID" value="KAJ4966101.1"/>
    <property type="molecule type" value="Genomic_DNA"/>
</dbReference>
<evidence type="ECO:0000256" key="3">
    <source>
        <dbReference type="ARBA" id="ARBA00022691"/>
    </source>
</evidence>
<sequence>MKFLKTTQWDFAAANPEFNLLFNDGLACTSKGVLKAVLSTHREGFTAMGSESVVVDVGGGTGMAVAEIVKIHLHTQGINFDMSHVVDTASQYLGVSHVGGDVDWWTADRSSESSFNRRGLRGVGDDAIDGKSERVGQPIGREEEGENWSTVE</sequence>
<dbReference type="Pfam" id="PF00891">
    <property type="entry name" value="Methyltransf_2"/>
    <property type="match status" value="1"/>
</dbReference>
<dbReference type="GO" id="GO:0032259">
    <property type="term" value="P:methylation"/>
    <property type="evidence" value="ECO:0007669"/>
    <property type="project" value="UniProtKB-KW"/>
</dbReference>
<feature type="domain" description="O-methyltransferase C-terminal" evidence="5">
    <location>
        <begin position="7"/>
        <end position="102"/>
    </location>
</feature>